<protein>
    <submittedName>
        <fullName evidence="3">Type I restriction enzyme S subunit</fullName>
    </submittedName>
</protein>
<dbReference type="InterPro" id="IPR044946">
    <property type="entry name" value="Restrct_endonuc_typeI_TRD_sf"/>
</dbReference>
<organism evidence="3 4">
    <name type="scientific">Hephaestia caeni</name>
    <dbReference type="NCBI Taxonomy" id="645617"/>
    <lineage>
        <taxon>Bacteria</taxon>
        <taxon>Pseudomonadati</taxon>
        <taxon>Pseudomonadota</taxon>
        <taxon>Alphaproteobacteria</taxon>
        <taxon>Sphingomonadales</taxon>
        <taxon>Sphingomonadaceae</taxon>
        <taxon>Hephaestia</taxon>
    </lineage>
</organism>
<dbReference type="SUPFAM" id="SSF116734">
    <property type="entry name" value="DNA methylase specificity domain"/>
    <property type="match status" value="2"/>
</dbReference>
<evidence type="ECO:0000313" key="3">
    <source>
        <dbReference type="EMBL" id="RIA46553.1"/>
    </source>
</evidence>
<gene>
    <name evidence="3" type="ORF">DFR49_1095</name>
</gene>
<dbReference type="Gene3D" id="3.90.220.20">
    <property type="entry name" value="DNA methylase specificity domains"/>
    <property type="match status" value="2"/>
</dbReference>
<proteinExistence type="predicted"/>
<keyword evidence="1" id="KW-0680">Restriction system</keyword>
<keyword evidence="2" id="KW-0238">DNA-binding</keyword>
<dbReference type="Proteomes" id="UP000266568">
    <property type="component" value="Unassembled WGS sequence"/>
</dbReference>
<evidence type="ECO:0000313" key="4">
    <source>
        <dbReference type="Proteomes" id="UP000266568"/>
    </source>
</evidence>
<dbReference type="GO" id="GO:0009307">
    <property type="term" value="P:DNA restriction-modification system"/>
    <property type="evidence" value="ECO:0007669"/>
    <property type="project" value="UniProtKB-KW"/>
</dbReference>
<dbReference type="PANTHER" id="PTHR30408">
    <property type="entry name" value="TYPE-1 RESTRICTION ENZYME ECOKI SPECIFICITY PROTEIN"/>
    <property type="match status" value="1"/>
</dbReference>
<dbReference type="AlphaFoldDB" id="A0A397PDT4"/>
<evidence type="ECO:0000256" key="1">
    <source>
        <dbReference type="ARBA" id="ARBA00022747"/>
    </source>
</evidence>
<dbReference type="OrthoDB" id="164285at2"/>
<sequence>MAPSELKDIALIIMGQSPAGSLVSDDPSWGLPLLNGPSEFGASHPVPVQWTREAPRIAEPGDLLFCVRGSTTGRMNWADQRYAVGRGIAAIRPNSSNTADVMRGLIEAQLPALLQAATGSTFPNVSRDQLSELPLKLGVGVSLPAISSLLAAVREKIDLNRQMASTLEEMARALFKSWFVDFDPVHAKAEGNDTGLPADIADLFPDSFDDESLPTGWTWRRADEIADSVRSTSNPQAMPPDTPYVGLEHLPRKSLGISSHGYARQVESGKLQFKEGDLLFGKLRPYFHKVSVMPFEGIASSDIFVFRAKHKRYKGLMYFGFSEEGFVASASGASTGTRMPRAEWSFMSEQIFAIDEALVLEAFNGIALAHVEQINERLVECRKLEQLRDALLPKLLSGELRVADAENVIVAA</sequence>
<comment type="caution">
    <text evidence="3">The sequence shown here is derived from an EMBL/GenBank/DDBJ whole genome shotgun (WGS) entry which is preliminary data.</text>
</comment>
<dbReference type="EMBL" id="QXDC01000002">
    <property type="protein sequence ID" value="RIA46553.1"/>
    <property type="molecule type" value="Genomic_DNA"/>
</dbReference>
<reference evidence="3 4" key="1">
    <citation type="submission" date="2018-08" db="EMBL/GenBank/DDBJ databases">
        <title>Genomic Encyclopedia of Type Strains, Phase IV (KMG-IV): sequencing the most valuable type-strain genomes for metagenomic binning, comparative biology and taxonomic classification.</title>
        <authorList>
            <person name="Goeker M."/>
        </authorList>
    </citation>
    <scope>NUCLEOTIDE SEQUENCE [LARGE SCALE GENOMIC DNA]</scope>
    <source>
        <strain evidence="3 4">DSM 25527</strain>
    </source>
</reference>
<dbReference type="InterPro" id="IPR052021">
    <property type="entry name" value="Type-I_RS_S_subunit"/>
</dbReference>
<accession>A0A397PDT4</accession>
<dbReference type="PANTHER" id="PTHR30408:SF13">
    <property type="entry name" value="TYPE I RESTRICTION ENZYME HINDI SPECIFICITY SUBUNIT"/>
    <property type="match status" value="1"/>
</dbReference>
<evidence type="ECO:0000256" key="2">
    <source>
        <dbReference type="ARBA" id="ARBA00023125"/>
    </source>
</evidence>
<dbReference type="GO" id="GO:0003677">
    <property type="term" value="F:DNA binding"/>
    <property type="evidence" value="ECO:0007669"/>
    <property type="project" value="UniProtKB-KW"/>
</dbReference>
<name>A0A397PDT4_9SPHN</name>
<keyword evidence="4" id="KW-1185">Reference proteome</keyword>
<dbReference type="CDD" id="cd17496">
    <property type="entry name" value="RMtype1_S_BliBORF2384P-TRD1-CR1_like"/>
    <property type="match status" value="1"/>
</dbReference>